<evidence type="ECO:0000313" key="1">
    <source>
        <dbReference type="EMBL" id="PZP21089.1"/>
    </source>
</evidence>
<reference evidence="1 2" key="1">
    <citation type="submission" date="2017-08" db="EMBL/GenBank/DDBJ databases">
        <title>Infants hospitalized years apart are colonized by the same room-sourced microbial strains.</title>
        <authorList>
            <person name="Brooks B."/>
            <person name="Olm M.R."/>
            <person name="Firek B.A."/>
            <person name="Baker R."/>
            <person name="Thomas B.C."/>
            <person name="Morowitz M.J."/>
            <person name="Banfield J.F."/>
        </authorList>
    </citation>
    <scope>NUCLEOTIDE SEQUENCE [LARGE SCALE GENOMIC DNA]</scope>
    <source>
        <strain evidence="1">S2_009_000_R2_77</strain>
    </source>
</reference>
<dbReference type="RefSeq" id="WP_273234738.1">
    <property type="nucleotide sequence ID" value="NZ_DALYZG010000010.1"/>
</dbReference>
<evidence type="ECO:0000313" key="2">
    <source>
        <dbReference type="Proteomes" id="UP000249198"/>
    </source>
</evidence>
<comment type="caution">
    <text evidence="1">The sequence shown here is derived from an EMBL/GenBank/DDBJ whole genome shotgun (WGS) entry which is preliminary data.</text>
</comment>
<protein>
    <submittedName>
        <fullName evidence="1">Uncharacterized protein</fullName>
    </submittedName>
</protein>
<dbReference type="EMBL" id="QFOH01000036">
    <property type="protein sequence ID" value="PZP21089.1"/>
    <property type="molecule type" value="Genomic_DNA"/>
</dbReference>
<organism evidence="1 2">
    <name type="scientific">Pseudomonas kuykendallii</name>
    <dbReference type="NCBI Taxonomy" id="1007099"/>
    <lineage>
        <taxon>Bacteria</taxon>
        <taxon>Pseudomonadati</taxon>
        <taxon>Pseudomonadota</taxon>
        <taxon>Gammaproteobacteria</taxon>
        <taxon>Pseudomonadales</taxon>
        <taxon>Pseudomonadaceae</taxon>
        <taxon>Pseudomonas</taxon>
    </lineage>
</organism>
<proteinExistence type="predicted"/>
<dbReference type="Proteomes" id="UP000249198">
    <property type="component" value="Unassembled WGS sequence"/>
</dbReference>
<name>A0A2W5EUT5_9PSED</name>
<gene>
    <name evidence="1" type="ORF">DI599_20370</name>
</gene>
<sequence length="76" mass="8051">MKMHRGHLLVVAAFALFTNGSTLLGFGTGSAGALARTLESLSKLSRSIELRQALEALDDRPPRGPGDTFATPFLPV</sequence>
<dbReference type="AlphaFoldDB" id="A0A2W5EUT5"/>
<accession>A0A2W5EUT5</accession>